<feature type="repeat" description="Filamin" evidence="2">
    <location>
        <begin position="245"/>
        <end position="347"/>
    </location>
</feature>
<dbReference type="SMART" id="SM00557">
    <property type="entry name" value="IG_FLMN"/>
    <property type="match status" value="15"/>
</dbReference>
<dbReference type="InterPro" id="IPR006668">
    <property type="entry name" value="Mg_transptr_MgtE_intracell_dom"/>
</dbReference>
<dbReference type="GO" id="GO:0030036">
    <property type="term" value="P:actin cytoskeleton organization"/>
    <property type="evidence" value="ECO:0007669"/>
    <property type="project" value="InterPro"/>
</dbReference>
<feature type="repeat" description="Filamin" evidence="2">
    <location>
        <begin position="4694"/>
        <end position="4772"/>
    </location>
</feature>
<dbReference type="PANTHER" id="PTHR38537">
    <property type="entry name" value="JITTERBUG, ISOFORM N"/>
    <property type="match status" value="1"/>
</dbReference>
<dbReference type="PROSITE" id="PS51840">
    <property type="entry name" value="C2_NT"/>
    <property type="match status" value="1"/>
</dbReference>
<organism evidence="6">
    <name type="scientific">Ostreococcus mediterraneus</name>
    <dbReference type="NCBI Taxonomy" id="1486918"/>
    <lineage>
        <taxon>Eukaryota</taxon>
        <taxon>Viridiplantae</taxon>
        <taxon>Chlorophyta</taxon>
        <taxon>Mamiellophyceae</taxon>
        <taxon>Mamiellales</taxon>
        <taxon>Bathycoccaceae</taxon>
        <taxon>Ostreococcus</taxon>
    </lineage>
</organism>
<evidence type="ECO:0000256" key="3">
    <source>
        <dbReference type="SAM" id="Coils"/>
    </source>
</evidence>
<feature type="repeat" description="Filamin" evidence="2">
    <location>
        <begin position="1801"/>
        <end position="1911"/>
    </location>
</feature>
<dbReference type="Pfam" id="PF03448">
    <property type="entry name" value="MgtE_N"/>
    <property type="match status" value="3"/>
</dbReference>
<evidence type="ECO:0000256" key="2">
    <source>
        <dbReference type="PROSITE-ProRule" id="PRU00087"/>
    </source>
</evidence>
<feature type="repeat" description="Filamin" evidence="2">
    <location>
        <begin position="3184"/>
        <end position="3284"/>
    </location>
</feature>
<dbReference type="SUPFAM" id="SSF81296">
    <property type="entry name" value="E set domains"/>
    <property type="match status" value="20"/>
</dbReference>
<proteinExistence type="predicted"/>
<sequence>MESIKHKLRSVRGWNADKYQFEITVHSAYNVLPGTPKLKLTWKRGSKACETAAVPVTRGEAVWDTHMTLTATMFVNPKTGMYESKPSMFILQTIGEDGKAKAYAEATIDLLEYALNPGREFSQTVPVKQGNVTMLTHLQFKAKATPLAENVAFSDVSSDISIADLAEVEEIAVASASVPKALATVDVGEHEDEEYFDENLAQEESVDAKEENVDEEMAFINAKLAFHMENPEETELPPATAEELLSGVDAEEGIIPGVKMMRLIVGKKCKIFVRGQDNFGNARTTGGDNVEGVLIGPNAQRGLVSTKDHGDGSYLLEFTCMQQGIWTLRTRFNGRLSAEKHKLVVSFGPLNASDVRVQLPKPPFRCGAYTDVQIIVDHPEDGRILTGAEAFNVRLVSPAGLSIGVPLDVKPGTTAAVARINWPEVGEHQVDVRLDGTSLRGSPLRVDVIPEQLCLAACQLQGPGVHRCVAGIRSTFVIEAHDSRGNRLLTGGAPISLSVRSKSDEHYLGEIVDYGNGTYEASYTVRVAGYYELAIGILSEELVVKGMCEAGRGVVAGCELVGDAGLDLEVGSSGRYSIIRHDAYGNRVPTRQGQLKFKVTADGPGPVKCSMIDRADGVSDVDVSTTVAGRYYVQVTAGDQERIPGSPFEVIAYPGPASQQTSVTTVFGAQLASADSDVLVAVAGEEVSLSVAPRDMYGNVTVFSKGALVSATATSSGTVTPFEERTGTKQEVTLFTSFRVAGSYLLTAMIGNQVLDGYPRILTVVSAATEPRKCMLFGEALQGVKCNRISTLTIHAADKFGNLRSTGGDVVDVNLCSPDGKYVVAAKVDDHADGTYGAKFKLERPGTWEIQLVVNGRGGRTQVNEVRSYFAGVKASECTFSGMGSDGVEGVVCFKQSDIVIQPADFEQNSRLMSGKEAVAVRILTPSGGISSVDLVFGNGRYTGGYTWTQPGQHTISVSLDQEAIVGSPFTVEALSSLPQVSELENMDASEIASLLPKLSAEGASQALQSLAPDKAAEILASGTPESAVRMMANVIPGNVAEILGTMPTDVAAATLGAMPDDRAGEVLATMQPSDVTQLLKTMKSDDLSEKSVMFANVLNGMKPEDMVKAVRALMNSDTSNDGLKSILDQMPARTVAELAGGFDEEETTKMLSGLSSDRVAAVVSKLPTERQADVISLLGGDSMLQMTKGLHACYKVDKSLSLQERMRVKQSAQETARRVAPALGRLAPAQLTSTFENAEAEHIAGCLFALVEDKRISLVSGSKSRVVGTMDAEGNIKWSDDSVSLVNEVGDAVTHADGATIKLEPDGTMIDTDGQLLKLNDDGTITTDGTIIGSDGAAIAGPSSALIMFRAISLAQRKKSLIELIAFSPAGTAAEILIDMSATELRETLVGLGAVEQSRILAEVGRVSPTQAAKATSLLSHTEAASAVSTMVNPGSSDRVNEPWMGSFLEILSPQILRNVEPPTAIGGALATHLSPNAAAKVLHTLEPMDVSRIIEGMSPAEVKQVLEQSAAIQTESGKPMSDTPLIAALVPYVSAMDDSQAAALLESIPSDIAVGVMMCTPEERSNEIMTHTRRRDLKERMANKSTLYLDACTITNLRDAIAGESSVFILESRERGGNRIKFGGARLQVSTKAFGAPGPGIEQGMVHDRGNGEYNVQFTSTLAGKVAVVVECAGQSRIFEVNVEASDVVIGKCTIDKKGLEKWSAGDPGKVVLTLRDRFGNFAHSSKSLLEFEARASGPGGVVVDRNMLDDGRIEFVLNTTVTGIYKVAVSCSDTKEDLKGCPFEARMGTGNLSQAGCTATLQSITSSTKGPGAKAAAFGACAAMAGEEITAIVEARDRYGNSTQFSGENVVVSAYGPAHMPAERNFEVADIRSGRMALRAIFPRAGSYTVSVTVDGIPIATSPLVLHVFPGSCETSRAVLRGDALNGIVASKITKLLVQTEDKYGNNCHVGGDRVNLSMQGPNGIKVNALDVKDNEDGTYSFAFIVPQAGRWTIQAIVNGRVAKESTTEVVVTYGPLNAAACVLKGGPGMKRKEVCGAQRDIYLQALEYDANGRGMSGQEAVTMHMITPSGGTHTLPPVFAERGSRYKASIRWWEVGRHEIVAAVGGQPVVGSPFIVEVEAQDVSLPMCRLSGPGLQGAVAGERATILIEARDERGNRLFNGGAQMGIAIRSGGETLRGKVQDCGDGTYEASYIVERAGPFELSLFLGTEAATYRAVCKPGRVDYAKCRVEGAMDSLWVAGEQLTLTVTRMDRYGNRIARREGLAPFCGKAVGPGKITSQSIELGNGTAEIKFYGTVAGAYQLGIYVADTPIIPYATDEARALMDGETQMLDAPPSAPGSVKGSDAPAAHVRKDSLAGSVISKQKSDLSGAKAIDANTPAAFVSAEDIEQMREVTLPAVMTENGVQMVPLPNGLFEMNLTASVAMPNCCDLEVIGGTRTEDSWVAPAGEEVFVRVIARDRFKNETHWEEGQTIAVEAMGPEYLTFNAHGTTGLQTDYVAKMTRAGTFELRILCDALPVCWRTIQIIAGFTFAPRSILSMDGLKDVKTGNIVRLTLRTVDKFANLRLSGGDTVQVALQGPGGAFARQVSVTDHQDGTYALEFQVTVAGKWILSTRINGQPHVDGGIAFPVAFGTLTAEEAVITFDPPLPTNGSVECGRVSDLMLHGAGWETNGRVMTGLEAVSIRLTHPSGSQEAIPVTLSKDNKCYASKVRWLHPGYHSLNIMLDGVVVPGTPIRARAEGKKVALVASTLVGEGATSCVAGVDASFKLMARDYGGNPINKGGAKLSIAARVSGGEPVSGTVVDHGDGSYTCSYMITTSGSIEVILAADIDNQTTKRLLNVTCEAAECELNECRVDAGKMLLLWQAGEPGLIRIQRRDVFGNPTTKNTTTGLNRFAAEVVGPGSVDVEALELGDGSCELRLNAQASGSYDISIIGLAIDEETMMPTGTPSMEITSFSAILTSQETFPSACVARMALITGGEEETLADADADITLPSTIMAGDQIAMHVLPRDMHGNRTAWLGGERIAVHARGPIEIPFLPQESVGSFSATITFAGAFSIAALVGDCACAGWPRILQVVAGPCNPDKCTVSGDALGSCSTAQPISLMMQATDEFGNPRSMGGDLIEAMLTNKDDGIIDAAVIDNADGTYALNFELDMPIEHELWISANGLREKASRYNLMPSLGALQANDCVISGIGGERPNLSDKTDLLVQPANPSRVMSGREAVVVTVRTPSGLSFNLPLKFETEMRQFSCPLLWVEPGDHFITVNLSGDVVPGCPFMVRVRDPDAEDLGEIEEDAPAPGTAMTMVPADNSFGFVYSNEKTTSKPVDAVAAIDVDDEDADSDDEEVFTFGTTLSPPSVQQVESTVATIRKLELEDAGDALSDMRSEVAAACLQRLNPQKAACAAAMMTPAELSLAVTSMPLDSVIAMLGSAPPAARASIIESIPPEAAAQAMNNMDARAAALCVNKMVDPDIAAAVISKMKPSKAAMMMEFIPLELQKQVLLELDPISMCSMLTAAYDPSVSDAVRKSMNPSPDTLSIIFTTAPPEKCAKMVRFMQTDATGCEVCAGAMQRATRTHPRAVENVLALTQMTAVDGGAKIRAAVLRMPGGDSIVKHVEESIQKGEIEIPAPVVKVKEAKFKWGGSGLKPSKTASERAARSLAGMAPKVSAQALADMRPGAAGAVLANMDSERIAGIIPMMDQACMAAAIGSMEAEEALRVISGVNKSTRVTIIEGLPAGAAGSMLSMIPADEASDILRSMDTTLAIESVRAMAPKSAALAIQELPEEQTSKYLLTLPPSVAAPILVVMCENKEGRASAKSAFMILSATNIDKTTAHLSGMLQRNPQVTAAITNDLDSDARGDVMSKLNAKDAGKLCQFLGPQNAAAAIVATAKRGAPAAMGAVALESLARLGVWPPSVDVPRSGSKVRGPLADVLLVMFELDSPIAANILTALDPDVSASAIGAMTPAMAGTLVSAIPDPKAAALILQSMPPAKRAAMIIKMKPQPAADAANEVELENMVAIMTTLYDTNDVATMVIACDIIEKMDSFKGGSIVARMQDTHAMRLVSSLPPLVTASLISSGGLPSDKAGTYLDELKVDQAENILAALPPTLADEAVAKISSTDLKAKTAARTIVHLNSSVITGPGSKTCDAGHKTKFVLESTNPGGIRLNKGGASLQCMLHYVTWKKGADDTLSKIDFFHGDGVPLEVVDMMNGAYEFHYSANKAGEYDAIITGAGQTRTVRITCKSSTLDPKMCAVEPLPDNVEWKAGDVLFVKVFCRDRFGNDVAPPKSGDAGVDFVLLADGEGPGVVEAEVIDDPSGVGALAKFRATETGKYSLRVFTADVQRQWWGGMQRDCIEGAPLSISLSPALADASRSSVQLSGIRERGGGMLLGLAGRQMAVAVFARDRFNNEAVFNDQRLRVDAVGVSNTVFSLSTKEAGEWLFTSSLQRAGTYSLRVTVDGKPVHGFPRNLQVVAAQTDPRSCSIRGDSLNSVVAGEVTKCLVIAADRYQNVCLEGGDRLTARLIGPAGSIDADVSDFGDGTYRLVFVVPRSGEWRIFLAVNGVENPKPATSFMANQGGLTSKQLILLPADKRDEFIVGAESEFFIQSIDYEQGGLEVSGHEALCLRLISPSGVSTIVPLRLTKDHARYRASIIWPEVGSHSLIGALNGDIIVACPFVVKTIAADVFLPGCKTTGGGASSAVAGDRASFVLEARDARGNRMTSGGSSISVVVQSTLKSDTSIKGSVLDQGDGTYMISYTISKAGPYTITVSSPHSSTTLSGMCVPGEADPAYCRIDASGVEKLEAGMRGTVKVLRADRFSNLIPAGPDLLPFRVEASGVGPADVETVEAGDGSAEIRFEARAVGRYTLYVWSGFKREPILGSPVEIHVLPSQPAAAACKALLEGCEFKAQGVYSAQAGTCITVRMQPRDRFGNTTAWKSWQTLSVSAAGTEDIVFKQSTDENSRGVFRATLSKAGAYVIWVTVGGQTIVGWPRVVQIIPASTNANVSSMRPESDTMALASELVRHGGNDMSLIDALGRQSTDVDKLRVEMMALRERLAGYERAEHKVQQRGADIQESAALAPAQVEKLNDKVMKLIVHDSESDSDLDAARGNADDNDEFGEALDQPDVYGTETEED</sequence>
<keyword evidence="1" id="KW-0677">Repeat</keyword>
<dbReference type="Pfam" id="PF10358">
    <property type="entry name" value="NT-C2"/>
    <property type="match status" value="1"/>
</dbReference>
<protein>
    <recommendedName>
        <fullName evidence="5">C2 NT-type domain-containing protein</fullName>
    </recommendedName>
</protein>
<name>A0A7S0KLQ8_9CHLO</name>
<feature type="repeat" description="Filamin" evidence="2">
    <location>
        <begin position="2755"/>
        <end position="2826"/>
    </location>
</feature>
<keyword evidence="3" id="KW-0175">Coiled coil</keyword>
<feature type="repeat" description="Filamin" evidence="2">
    <location>
        <begin position="2124"/>
        <end position="2228"/>
    </location>
</feature>
<dbReference type="PROSITE" id="PS50194">
    <property type="entry name" value="FILAMIN_REPEAT"/>
    <property type="match status" value="21"/>
</dbReference>
<dbReference type="InterPro" id="IPR014756">
    <property type="entry name" value="Ig_E-set"/>
</dbReference>
<reference evidence="6" key="1">
    <citation type="submission" date="2021-01" db="EMBL/GenBank/DDBJ databases">
        <authorList>
            <person name="Corre E."/>
            <person name="Pelletier E."/>
            <person name="Niang G."/>
            <person name="Scheremetjew M."/>
            <person name="Finn R."/>
            <person name="Kale V."/>
            <person name="Holt S."/>
            <person name="Cochrane G."/>
            <person name="Meng A."/>
            <person name="Brown T."/>
            <person name="Cohen L."/>
        </authorList>
    </citation>
    <scope>NUCLEOTIDE SEQUENCE</scope>
    <source>
        <strain evidence="6">Clade-D-RCC2572</strain>
    </source>
</reference>
<feature type="coiled-coil region" evidence="3">
    <location>
        <begin position="5045"/>
        <end position="5072"/>
    </location>
</feature>
<dbReference type="SMART" id="SM00924">
    <property type="entry name" value="MgtE_N"/>
    <property type="match status" value="4"/>
</dbReference>
<feature type="repeat" description="Filamin" evidence="2">
    <location>
        <begin position="1687"/>
        <end position="1790"/>
    </location>
</feature>
<feature type="repeat" description="Filamin" evidence="2">
    <location>
        <begin position="4578"/>
        <end position="4683"/>
    </location>
</feature>
<accession>A0A7S0KLQ8</accession>
<evidence type="ECO:0000256" key="1">
    <source>
        <dbReference type="ARBA" id="ARBA00022737"/>
    </source>
</evidence>
<dbReference type="Gene3D" id="1.25.60.10">
    <property type="entry name" value="MgtE N-terminal domain-like"/>
    <property type="match status" value="1"/>
</dbReference>
<feature type="repeat" description="Filamin" evidence="2">
    <location>
        <begin position="2018"/>
        <end position="2122"/>
    </location>
</feature>
<feature type="repeat" description="Filamin" evidence="2">
    <location>
        <begin position="766"/>
        <end position="856"/>
    </location>
</feature>
<feature type="repeat" description="Filamin" evidence="2">
    <location>
        <begin position="2544"/>
        <end position="2626"/>
    </location>
</feature>
<feature type="repeat" description="Filamin" evidence="2">
    <location>
        <begin position="545"/>
        <end position="652"/>
    </location>
</feature>
<dbReference type="EMBL" id="HBEW01006694">
    <property type="protein sequence ID" value="CAD8585865.1"/>
    <property type="molecule type" value="Transcribed_RNA"/>
</dbReference>
<feature type="domain" description="C2 NT-type" evidence="5">
    <location>
        <begin position="9"/>
        <end position="146"/>
    </location>
</feature>
<feature type="repeat" description="Filamin" evidence="2">
    <location>
        <begin position="4477"/>
        <end position="4579"/>
    </location>
</feature>
<feature type="repeat" description="Filamin" evidence="2">
    <location>
        <begin position="870"/>
        <end position="974"/>
    </location>
</feature>
<feature type="repeat" description="Filamin" evidence="2">
    <location>
        <begin position="4787"/>
        <end position="4890"/>
    </location>
</feature>
<dbReference type="SUPFAM" id="SSF158791">
    <property type="entry name" value="MgtE N-terminal domain-like"/>
    <property type="match status" value="4"/>
</dbReference>
<dbReference type="Pfam" id="PF00630">
    <property type="entry name" value="Filamin"/>
    <property type="match status" value="8"/>
</dbReference>
<dbReference type="InterPro" id="IPR038076">
    <property type="entry name" value="MgtE_N_sf"/>
</dbReference>
<evidence type="ECO:0000313" key="6">
    <source>
        <dbReference type="EMBL" id="CAD8585865.1"/>
    </source>
</evidence>
<feature type="repeat" description="Filamin" evidence="2">
    <location>
        <begin position="3081"/>
        <end position="3182"/>
    </location>
</feature>
<feature type="repeat" description="Filamin" evidence="2">
    <location>
        <begin position="1913"/>
        <end position="2015"/>
    </location>
</feature>
<dbReference type="InterPro" id="IPR011002">
    <property type="entry name" value="FliG_a-hlx"/>
</dbReference>
<dbReference type="GO" id="GO:0051015">
    <property type="term" value="F:actin filament binding"/>
    <property type="evidence" value="ECO:0007669"/>
    <property type="project" value="InterPro"/>
</dbReference>
<feature type="repeat" description="Filamin" evidence="2">
    <location>
        <begin position="347"/>
        <end position="448"/>
    </location>
</feature>
<feature type="repeat" description="Filamin" evidence="2">
    <location>
        <begin position="462"/>
        <end position="535"/>
    </location>
</feature>
<dbReference type="InterPro" id="IPR019448">
    <property type="entry name" value="NT-C2"/>
</dbReference>
<dbReference type="Gene3D" id="2.60.40.10">
    <property type="entry name" value="Immunoglobulins"/>
    <property type="match status" value="23"/>
</dbReference>
<feature type="repeat" description="Filamin" evidence="2">
    <location>
        <begin position="4369"/>
        <end position="4475"/>
    </location>
</feature>
<feature type="repeat" description="Filamin" evidence="2">
    <location>
        <begin position="2635"/>
        <end position="2741"/>
    </location>
</feature>
<dbReference type="InterPro" id="IPR044801">
    <property type="entry name" value="Filamin"/>
</dbReference>
<dbReference type="InterPro" id="IPR001298">
    <property type="entry name" value="Filamin/ABP280_rpt"/>
</dbReference>
<evidence type="ECO:0000259" key="5">
    <source>
        <dbReference type="PROSITE" id="PS51840"/>
    </source>
</evidence>
<feature type="region of interest" description="Disordered" evidence="4">
    <location>
        <begin position="5101"/>
        <end position="5138"/>
    </location>
</feature>
<evidence type="ECO:0000256" key="4">
    <source>
        <dbReference type="SAM" id="MobiDB-lite"/>
    </source>
</evidence>
<dbReference type="InterPro" id="IPR013783">
    <property type="entry name" value="Ig-like_fold"/>
</dbReference>
<dbReference type="SUPFAM" id="SSF48029">
    <property type="entry name" value="FliG"/>
    <property type="match status" value="1"/>
</dbReference>
<gene>
    <name evidence="6" type="ORF">OMED0929_LOCUS5657</name>
</gene>
<dbReference type="InterPro" id="IPR017868">
    <property type="entry name" value="Filamin/ABP280_repeat-like"/>
</dbReference>
<dbReference type="PANTHER" id="PTHR38537:SF8">
    <property type="entry name" value="FILAMIN-A"/>
    <property type="match status" value="1"/>
</dbReference>